<dbReference type="KEGG" id="mcd:MCRO_0405"/>
<accession>D5E5J4</accession>
<dbReference type="STRING" id="512564.MCRO_0405"/>
<reference evidence="1 2" key="3">
    <citation type="journal article" date="2011" name="J. Bacteriol.">
        <title>Genome sequences of Mycoplasma alligatoris A21JP2T and Mycoplasma crocodyli MP145T.</title>
        <authorList>
            <person name="Brown D.R."/>
            <person name="Farmerie W.G."/>
            <person name="May M."/>
            <person name="Benders G.A."/>
            <person name="Durkin A.S."/>
            <person name="Hlavinka K."/>
            <person name="Hostetler J."/>
            <person name="Jackson J."/>
            <person name="Johnson J."/>
            <person name="Miller R.H."/>
            <person name="Paralanov V."/>
            <person name="Radune D."/>
            <person name="Szczypinski B."/>
            <person name="Glass J.I."/>
        </authorList>
    </citation>
    <scope>NUCLEOTIDE SEQUENCE [LARGE SCALE GENOMIC DNA]</scope>
    <source>
        <strain evidence="2">ATCC 51981 / MP145</strain>
    </source>
</reference>
<gene>
    <name evidence="1" type="ordered locus">MCRO_0405</name>
</gene>
<organism evidence="1 2">
    <name type="scientific">Mycoplasma crocodyli (strain ATCC 51981 / MP145)</name>
    <dbReference type="NCBI Taxonomy" id="512564"/>
    <lineage>
        <taxon>Bacteria</taxon>
        <taxon>Bacillati</taxon>
        <taxon>Mycoplasmatota</taxon>
        <taxon>Mollicutes</taxon>
        <taxon>Mycoplasmataceae</taxon>
        <taxon>Mycoplasma</taxon>
    </lineage>
</organism>
<keyword evidence="2" id="KW-1185">Reference proteome</keyword>
<dbReference type="AlphaFoldDB" id="D5E5J4"/>
<proteinExistence type="predicted"/>
<dbReference type="OrthoDB" id="9847055at2"/>
<dbReference type="EMBL" id="CP001991">
    <property type="protein sequence ID" value="ADE19961.1"/>
    <property type="molecule type" value="Genomic_DNA"/>
</dbReference>
<name>D5E5J4_MYCCM</name>
<dbReference type="eggNOG" id="ENOG502ZHBP">
    <property type="taxonomic scope" value="Bacteria"/>
</dbReference>
<evidence type="ECO:0000313" key="1">
    <source>
        <dbReference type="EMBL" id="ADE19961.1"/>
    </source>
</evidence>
<dbReference type="Proteomes" id="UP000001845">
    <property type="component" value="Chromosome"/>
</dbReference>
<reference evidence="2" key="1">
    <citation type="submission" date="2010-03" db="EMBL/GenBank/DDBJ databases">
        <title>The complete genome of Mycoplasma crocodyli MP145.</title>
        <authorList>
            <person name="Glass J.I."/>
            <person name="Durkin A.S."/>
            <person name="Hostetler J."/>
            <person name="Jackson J."/>
            <person name="Johnson J."/>
            <person name="May M.A."/>
            <person name="Paralanov V."/>
            <person name="Radune D."/>
            <person name="Szczypinski B."/>
            <person name="Brown D.R."/>
        </authorList>
    </citation>
    <scope>NUCLEOTIDE SEQUENCE [LARGE SCALE GENOMIC DNA]</scope>
    <source>
        <strain evidence="2">ATCC 51981 / MP145</strain>
    </source>
</reference>
<dbReference type="HOGENOM" id="CLU_1641829_0_0_14"/>
<protein>
    <submittedName>
        <fullName evidence="1">Uncharacterized protein</fullName>
    </submittedName>
</protein>
<reference key="2">
    <citation type="submission" date="2010-03" db="EMBL/GenBank/DDBJ databases">
        <authorList>
            <person name="Ma Z."/>
            <person name="Wang X."/>
            <person name="Liu H."/>
        </authorList>
    </citation>
    <scope>NUCLEOTIDE SEQUENCE</scope>
    <source>
        <strain>MP145</strain>
    </source>
</reference>
<sequence>MDITLKAFIKKTNNLQEELDDLIVQEKELFFIEYLEGQKVPANNYSFVEYTKKVKKLIKVIQDNKKIIADYNAKTITKYNNLNINECLFYLAQLNSYLNVRLNDMKVYKQENKTFLDDGNVKITKYLFNSEELKKEITSTREEINAIQEAIDYANLTTTVK</sequence>
<evidence type="ECO:0000313" key="2">
    <source>
        <dbReference type="Proteomes" id="UP000001845"/>
    </source>
</evidence>
<dbReference type="RefSeq" id="WP_013054737.1">
    <property type="nucleotide sequence ID" value="NC_014014.1"/>
</dbReference>